<comment type="caution">
    <text evidence="2">The sequence shown here is derived from an EMBL/GenBank/DDBJ whole genome shotgun (WGS) entry which is preliminary data.</text>
</comment>
<protein>
    <submittedName>
        <fullName evidence="2">Uncharacterized protein</fullName>
    </submittedName>
</protein>
<feature type="compositionally biased region" description="Low complexity" evidence="1">
    <location>
        <begin position="573"/>
        <end position="598"/>
    </location>
</feature>
<feature type="compositionally biased region" description="Pro residues" evidence="1">
    <location>
        <begin position="599"/>
        <end position="613"/>
    </location>
</feature>
<name>A0A813JKJ3_POLGL</name>
<accession>A0A813JKJ3</accession>
<organism evidence="2 3">
    <name type="scientific">Polarella glacialis</name>
    <name type="common">Dinoflagellate</name>
    <dbReference type="NCBI Taxonomy" id="89957"/>
    <lineage>
        <taxon>Eukaryota</taxon>
        <taxon>Sar</taxon>
        <taxon>Alveolata</taxon>
        <taxon>Dinophyceae</taxon>
        <taxon>Suessiales</taxon>
        <taxon>Suessiaceae</taxon>
        <taxon>Polarella</taxon>
    </lineage>
</organism>
<proteinExistence type="predicted"/>
<evidence type="ECO:0000313" key="2">
    <source>
        <dbReference type="EMBL" id="CAE8679729.1"/>
    </source>
</evidence>
<feature type="compositionally biased region" description="Low complexity" evidence="1">
    <location>
        <begin position="630"/>
        <end position="640"/>
    </location>
</feature>
<sequence length="658" mass="72084">MATDTPYGDFTIHGRLINIYPGVARQSEWSLNAFLAALYFEEAAAEKKDVAARIDRAKRSKKSWADMHLEIWPGIPIPEPLKSRQNAATAHSQGGFVVQPFYESTVSTSMAFSIMTWAISASKREPEFRRCAIHLFEELLAKLAGTGKLSVIVTSYPQGANQHSVNVTKAGQLDMNNLLSTPQSMQIFEDAWQYELADDLKSWVSTPAYRPRLSDLIAFVMDPMRDCDNAVFKHLKATVLSIISQLALFCDSEHAAFTNSTHRTDERQKLQKGAAMSTHDKFAIIGLVRSGKERFLTAAITAVRGKAAPKRGLDTWRYAMFEMVRYLVRSKVELGCEKQYHIQYDGSSICKVPTDLVHFYCPWLNLGAYSPPLENHIKDLLCDADETHAGRGYTNLINSLQVQKMFYAYFRRYPFMPLDSSCKIELSEILCREYDRRGRPWVGKTIEEIEAAVDLEMSRNIPFKIDMFEGRAYLTDGKTSVWLGEDNNNNWKLERCPTTRAPYVHDGTLDSTRRCIHMIKPLKPPGAPAVPPPGSPLGLIRYGAALLPGMVPGQAAAVLPQGAAPLPLADRSGPPGMRAPAFPPGMGAPAFPPGMGAPAFPPGGAPPPHPGMPPGAGSIPPVGGTGAPAGGNALSGAGAASRRKQQPELPDSSSSEEE</sequence>
<feature type="non-terminal residue" evidence="2">
    <location>
        <position position="658"/>
    </location>
</feature>
<feature type="region of interest" description="Disordered" evidence="1">
    <location>
        <begin position="569"/>
        <end position="658"/>
    </location>
</feature>
<dbReference type="EMBL" id="CAJNNW010025791">
    <property type="protein sequence ID" value="CAE8679729.1"/>
    <property type="molecule type" value="Genomic_DNA"/>
</dbReference>
<dbReference type="AlphaFoldDB" id="A0A813JKJ3"/>
<dbReference type="Proteomes" id="UP000626109">
    <property type="component" value="Unassembled WGS sequence"/>
</dbReference>
<evidence type="ECO:0000313" key="3">
    <source>
        <dbReference type="Proteomes" id="UP000626109"/>
    </source>
</evidence>
<gene>
    <name evidence="2" type="ORF">PGLA2088_LOCUS21516</name>
</gene>
<evidence type="ECO:0000256" key="1">
    <source>
        <dbReference type="SAM" id="MobiDB-lite"/>
    </source>
</evidence>
<reference evidence="2" key="1">
    <citation type="submission" date="2021-02" db="EMBL/GenBank/DDBJ databases">
        <authorList>
            <person name="Dougan E. K."/>
            <person name="Rhodes N."/>
            <person name="Thang M."/>
            <person name="Chan C."/>
        </authorList>
    </citation>
    <scope>NUCLEOTIDE SEQUENCE</scope>
</reference>